<protein>
    <submittedName>
        <fullName evidence="1">Uncharacterized protein</fullName>
    </submittedName>
</protein>
<reference evidence="1" key="1">
    <citation type="submission" date="2020-11" db="EMBL/GenBank/DDBJ databases">
        <authorList>
            <person name="Tran Van P."/>
        </authorList>
    </citation>
    <scope>NUCLEOTIDE SEQUENCE</scope>
</reference>
<evidence type="ECO:0000313" key="1">
    <source>
        <dbReference type="EMBL" id="CAD7651455.1"/>
    </source>
</evidence>
<keyword evidence="2" id="KW-1185">Reference proteome</keyword>
<evidence type="ECO:0000313" key="2">
    <source>
        <dbReference type="Proteomes" id="UP000728032"/>
    </source>
</evidence>
<accession>A0A7R9M3A2</accession>
<sequence length="59" mass="6832">MSASEWLLIDVFREYRDLATVNGAGIDSIYGIYADCLRAREGIRFKRKFINYLPETAKN</sequence>
<organism evidence="1">
    <name type="scientific">Oppiella nova</name>
    <dbReference type="NCBI Taxonomy" id="334625"/>
    <lineage>
        <taxon>Eukaryota</taxon>
        <taxon>Metazoa</taxon>
        <taxon>Ecdysozoa</taxon>
        <taxon>Arthropoda</taxon>
        <taxon>Chelicerata</taxon>
        <taxon>Arachnida</taxon>
        <taxon>Acari</taxon>
        <taxon>Acariformes</taxon>
        <taxon>Sarcoptiformes</taxon>
        <taxon>Oribatida</taxon>
        <taxon>Brachypylina</taxon>
        <taxon>Oppioidea</taxon>
        <taxon>Oppiidae</taxon>
        <taxon>Oppiella</taxon>
    </lineage>
</organism>
<name>A0A7R9M3A2_9ACAR</name>
<dbReference type="EMBL" id="CAJPVJ010004683">
    <property type="protein sequence ID" value="CAG2168824.1"/>
    <property type="molecule type" value="Genomic_DNA"/>
</dbReference>
<gene>
    <name evidence="1" type="ORF">ONB1V03_LOCUS8308</name>
</gene>
<proteinExistence type="predicted"/>
<dbReference type="AlphaFoldDB" id="A0A7R9M3A2"/>
<dbReference type="EMBL" id="OC919508">
    <property type="protein sequence ID" value="CAD7651455.1"/>
    <property type="molecule type" value="Genomic_DNA"/>
</dbReference>
<dbReference type="Proteomes" id="UP000728032">
    <property type="component" value="Unassembled WGS sequence"/>
</dbReference>